<keyword evidence="3" id="KW-0328">Glycosyltransferase</keyword>
<keyword evidence="7 8" id="KW-0472">Membrane</keyword>
<feature type="domain" description="Glycosyltransferase RgtA/B/C/D-like" evidence="9">
    <location>
        <begin position="203"/>
        <end position="341"/>
    </location>
</feature>
<evidence type="ECO:0000256" key="2">
    <source>
        <dbReference type="ARBA" id="ARBA00022475"/>
    </source>
</evidence>
<feature type="transmembrane region" description="Helical" evidence="8">
    <location>
        <begin position="461"/>
        <end position="481"/>
    </location>
</feature>
<sequence>MNILCQELTTMNNLQFSIKNTKFPDLLICSALFLFSFFITLYSPNVFLGIIILLSFGFIVHTNFIKPQNYSITEHIIASIGIGLLTVNLLIASLVYSNRIQLFKEILLLLFLLFLAISFIRRKTSDFKGYNFNREDIIPWVIVILFFFVSVVLRHADFRFPDEYMYLNKIGGISSGGYISYYAEERYFFFYSYSAIISFAAPTFRSAEIISLFFMALSLIPTYLLGKELFNKEIGYVSALFLALNPSFIFYSIRLLSDIPLIFLIISFLYFFYKWYAGKNKIDFFISFMFLLIAAFVKLHGFIFLGIGALYMLLTLNFKNFKKNVIFLLILIGALVLFSKVWEDAHGNLYSRLQWLFSIVITDVRTDIIWVGYKMYITFLSPDLYSMPFVVLFFLGIAATLKEPFYKKLFLLMPVAIYILLISLANKDFGMGVRNFFEVVPLVSIVAAYGTVHRERSNRSVFWILLSLYLAVLAVMVVYAPRFPHLNFIMPDIPLWIRVLTFGAAFIVIFLIVYNRGEGKWHKIMYLIISLVIVSSLLNAIFFINMQEGYPDRSKSGIIEAGGWLSENTPPDARIQSNTWELPLWLDINIKSKPGMRYPESTFLSYYVNRTTYAPPSNEELLLERMKNKEVDYIVLFTDPLLTINSDAGTYTYLQKYINQTPDGTELIHTGQSENQRLLFKVYKVV</sequence>
<evidence type="ECO:0000256" key="1">
    <source>
        <dbReference type="ARBA" id="ARBA00004651"/>
    </source>
</evidence>
<evidence type="ECO:0000313" key="11">
    <source>
        <dbReference type="Proteomes" id="UP000218615"/>
    </source>
</evidence>
<dbReference type="RefSeq" id="WP_096205473.1">
    <property type="nucleotide sequence ID" value="NZ_FZMP01000124.1"/>
</dbReference>
<dbReference type="Proteomes" id="UP000218615">
    <property type="component" value="Unassembled WGS sequence"/>
</dbReference>
<feature type="transmembrane region" description="Helical" evidence="8">
    <location>
        <begin position="209"/>
        <end position="226"/>
    </location>
</feature>
<keyword evidence="4" id="KW-0808">Transferase</keyword>
<evidence type="ECO:0000256" key="8">
    <source>
        <dbReference type="SAM" id="Phobius"/>
    </source>
</evidence>
<feature type="transmembrane region" description="Helical" evidence="8">
    <location>
        <begin position="493"/>
        <end position="514"/>
    </location>
</feature>
<proteinExistence type="predicted"/>
<feature type="transmembrane region" description="Helical" evidence="8">
    <location>
        <begin position="385"/>
        <end position="402"/>
    </location>
</feature>
<dbReference type="GO" id="GO:0016763">
    <property type="term" value="F:pentosyltransferase activity"/>
    <property type="evidence" value="ECO:0007669"/>
    <property type="project" value="TreeGrafter"/>
</dbReference>
<feature type="transmembrane region" description="Helical" evidence="8">
    <location>
        <begin position="137"/>
        <end position="156"/>
    </location>
</feature>
<evidence type="ECO:0000256" key="7">
    <source>
        <dbReference type="ARBA" id="ARBA00023136"/>
    </source>
</evidence>
<keyword evidence="2" id="KW-1003">Cell membrane</keyword>
<dbReference type="PANTHER" id="PTHR33908">
    <property type="entry name" value="MANNOSYLTRANSFERASE YKCB-RELATED"/>
    <property type="match status" value="1"/>
</dbReference>
<feature type="transmembrane region" description="Helical" evidence="8">
    <location>
        <begin position="526"/>
        <end position="546"/>
    </location>
</feature>
<feature type="transmembrane region" description="Helical" evidence="8">
    <location>
        <begin position="76"/>
        <end position="96"/>
    </location>
</feature>
<evidence type="ECO:0000256" key="3">
    <source>
        <dbReference type="ARBA" id="ARBA00022676"/>
    </source>
</evidence>
<dbReference type="GO" id="GO:0008610">
    <property type="term" value="P:lipid biosynthetic process"/>
    <property type="evidence" value="ECO:0007669"/>
    <property type="project" value="UniProtKB-ARBA"/>
</dbReference>
<keyword evidence="5 8" id="KW-0812">Transmembrane</keyword>
<dbReference type="EMBL" id="FZMP01000124">
    <property type="protein sequence ID" value="SNQ60925.1"/>
    <property type="molecule type" value="Genomic_DNA"/>
</dbReference>
<evidence type="ECO:0000256" key="4">
    <source>
        <dbReference type="ARBA" id="ARBA00022679"/>
    </source>
</evidence>
<feature type="transmembrane region" description="Helical" evidence="8">
    <location>
        <begin position="23"/>
        <end position="40"/>
    </location>
</feature>
<dbReference type="GO" id="GO:0005886">
    <property type="term" value="C:plasma membrane"/>
    <property type="evidence" value="ECO:0007669"/>
    <property type="project" value="UniProtKB-SubCell"/>
</dbReference>
<keyword evidence="11" id="KW-1185">Reference proteome</keyword>
<keyword evidence="6 8" id="KW-1133">Transmembrane helix</keyword>
<evidence type="ECO:0000256" key="5">
    <source>
        <dbReference type="ARBA" id="ARBA00022692"/>
    </source>
</evidence>
<protein>
    <recommendedName>
        <fullName evidence="9">Glycosyltransferase RgtA/B/C/D-like domain-containing protein</fullName>
    </recommendedName>
</protein>
<dbReference type="Pfam" id="PF13231">
    <property type="entry name" value="PMT_2"/>
    <property type="match status" value="1"/>
</dbReference>
<dbReference type="PANTHER" id="PTHR33908:SF11">
    <property type="entry name" value="MEMBRANE PROTEIN"/>
    <property type="match status" value="1"/>
</dbReference>
<evidence type="ECO:0000259" key="9">
    <source>
        <dbReference type="Pfam" id="PF13231"/>
    </source>
</evidence>
<feature type="transmembrane region" description="Helical" evidence="8">
    <location>
        <begin position="102"/>
        <end position="121"/>
    </location>
</feature>
<evidence type="ECO:0000256" key="6">
    <source>
        <dbReference type="ARBA" id="ARBA00022989"/>
    </source>
</evidence>
<reference evidence="11" key="1">
    <citation type="submission" date="2017-06" db="EMBL/GenBank/DDBJ databases">
        <authorList>
            <person name="Cremers G."/>
        </authorList>
    </citation>
    <scope>NUCLEOTIDE SEQUENCE [LARGE SCALE GENOMIC DNA]</scope>
</reference>
<feature type="transmembrane region" description="Helical" evidence="8">
    <location>
        <begin position="409"/>
        <end position="425"/>
    </location>
</feature>
<name>A0A284VNR4_9EURY</name>
<organism evidence="10 11">
    <name type="scientific">Candidatus Methanoperedens nitratireducens</name>
    <dbReference type="NCBI Taxonomy" id="1392998"/>
    <lineage>
        <taxon>Archaea</taxon>
        <taxon>Methanobacteriati</taxon>
        <taxon>Methanobacteriota</taxon>
        <taxon>Stenosarchaea group</taxon>
        <taxon>Methanomicrobia</taxon>
        <taxon>Methanosarcinales</taxon>
        <taxon>ANME-2 cluster</taxon>
        <taxon>Candidatus Methanoperedentaceae</taxon>
        <taxon>Candidatus Methanoperedens</taxon>
    </lineage>
</organism>
<feature type="transmembrane region" description="Helical" evidence="8">
    <location>
        <begin position="233"/>
        <end position="253"/>
    </location>
</feature>
<dbReference type="InterPro" id="IPR038731">
    <property type="entry name" value="RgtA/B/C-like"/>
</dbReference>
<feature type="transmembrane region" description="Helical" evidence="8">
    <location>
        <begin position="288"/>
        <end position="313"/>
    </location>
</feature>
<dbReference type="InterPro" id="IPR050297">
    <property type="entry name" value="LipidA_mod_glycosyltrf_83"/>
</dbReference>
<gene>
    <name evidence="10" type="ORF">MNV_210032</name>
</gene>
<accession>A0A284VNR4</accession>
<evidence type="ECO:0000313" key="10">
    <source>
        <dbReference type="EMBL" id="SNQ60925.1"/>
    </source>
</evidence>
<comment type="subcellular location">
    <subcellularLocation>
        <location evidence="1">Cell membrane</location>
        <topology evidence="1">Multi-pass membrane protein</topology>
    </subcellularLocation>
</comment>
<dbReference type="AlphaFoldDB" id="A0A284VNR4"/>
<feature type="transmembrane region" description="Helical" evidence="8">
    <location>
        <begin position="259"/>
        <end position="276"/>
    </location>
</feature>
<feature type="transmembrane region" description="Helical" evidence="8">
    <location>
        <begin position="325"/>
        <end position="343"/>
    </location>
</feature>